<dbReference type="GO" id="GO:0008967">
    <property type="term" value="F:phosphoglycolate phosphatase activity"/>
    <property type="evidence" value="ECO:0007669"/>
    <property type="project" value="UniProtKB-EC"/>
</dbReference>
<reference evidence="5 6" key="1">
    <citation type="submission" date="2017-10" db="EMBL/GenBank/DDBJ databases">
        <title>Massilia psychrophilum sp. nov., a novel purple-pigmented bacterium isolated from Tianshan glacier, Xinjiang Municipality, China.</title>
        <authorList>
            <person name="Wang H."/>
        </authorList>
    </citation>
    <scope>NUCLEOTIDE SEQUENCE [LARGE SCALE GENOMIC DNA]</scope>
    <source>
        <strain evidence="5 6">JCM 30074</strain>
    </source>
</reference>
<dbReference type="InterPro" id="IPR050155">
    <property type="entry name" value="HAD-like_hydrolase_sf"/>
</dbReference>
<dbReference type="PANTHER" id="PTHR43434:SF1">
    <property type="entry name" value="PHOSPHOGLYCOLATE PHOSPHATASE"/>
    <property type="match status" value="1"/>
</dbReference>
<dbReference type="SFLD" id="SFLDG01129">
    <property type="entry name" value="C1.5:_HAD__Beta-PGM__Phosphata"/>
    <property type="match status" value="1"/>
</dbReference>
<evidence type="ECO:0000313" key="5">
    <source>
        <dbReference type="EMBL" id="PIL43719.1"/>
    </source>
</evidence>
<dbReference type="Gene3D" id="3.40.50.1000">
    <property type="entry name" value="HAD superfamily/HAD-like"/>
    <property type="match status" value="1"/>
</dbReference>
<dbReference type="InterPro" id="IPR023198">
    <property type="entry name" value="PGP-like_dom2"/>
</dbReference>
<dbReference type="AlphaFoldDB" id="A0A2G8TCM4"/>
<evidence type="ECO:0000313" key="6">
    <source>
        <dbReference type="Proteomes" id="UP000230390"/>
    </source>
</evidence>
<name>A0A2G8TCM4_9BURK</name>
<comment type="catalytic activity">
    <reaction evidence="1">
        <text>2-phosphoglycolate + H2O = glycolate + phosphate</text>
        <dbReference type="Rhea" id="RHEA:14369"/>
        <dbReference type="ChEBI" id="CHEBI:15377"/>
        <dbReference type="ChEBI" id="CHEBI:29805"/>
        <dbReference type="ChEBI" id="CHEBI:43474"/>
        <dbReference type="ChEBI" id="CHEBI:58033"/>
        <dbReference type="EC" id="3.1.3.18"/>
    </reaction>
</comment>
<dbReference type="SFLD" id="SFLDS00003">
    <property type="entry name" value="Haloacid_Dehalogenase"/>
    <property type="match status" value="1"/>
</dbReference>
<organism evidence="5 6">
    <name type="scientific">Massilia eurypsychrophila</name>
    <dbReference type="NCBI Taxonomy" id="1485217"/>
    <lineage>
        <taxon>Bacteria</taxon>
        <taxon>Pseudomonadati</taxon>
        <taxon>Pseudomonadota</taxon>
        <taxon>Betaproteobacteria</taxon>
        <taxon>Burkholderiales</taxon>
        <taxon>Oxalobacteraceae</taxon>
        <taxon>Telluria group</taxon>
        <taxon>Massilia</taxon>
    </lineage>
</organism>
<comment type="caution">
    <text evidence="5">The sequence shown here is derived from an EMBL/GenBank/DDBJ whole genome shotgun (WGS) entry which is preliminary data.</text>
</comment>
<sequence>MFQNKRLIILDADGTTIDAYPAIEQAFALNGMTLGAEKSFQKRHHLFKYLGGLKEFPSIIKKNMRQRGRKKIVASLTEVYRSEASLYPGIADLIKSLIAAPDVVVGLVTRNVTNEPLETLRLLFARHDIDVGEFDFFDHVPLSQGKTAQFRLTRERFDVNPARAYVCGDEFKDYHAAISTGMHPFMVSYGFEDHDRLTEKFAVPREVIARTSTELCVRVSHALDLPFA</sequence>
<evidence type="ECO:0000256" key="1">
    <source>
        <dbReference type="ARBA" id="ARBA00000830"/>
    </source>
</evidence>
<comment type="pathway">
    <text evidence="2">Organic acid metabolism; glycolate biosynthesis; glycolate from 2-phosphoglycolate: step 1/1.</text>
</comment>
<dbReference type="EC" id="3.1.3.18" evidence="4"/>
<evidence type="ECO:0000256" key="2">
    <source>
        <dbReference type="ARBA" id="ARBA00004818"/>
    </source>
</evidence>
<comment type="similarity">
    <text evidence="3">Belongs to the HAD-like hydrolase superfamily. CbbY/CbbZ/Gph/YieH family.</text>
</comment>
<proteinExistence type="inferred from homology"/>
<gene>
    <name evidence="5" type="ORF">CR105_16910</name>
</gene>
<keyword evidence="6" id="KW-1185">Reference proteome</keyword>
<dbReference type="OrthoDB" id="8770891at2"/>
<dbReference type="EMBL" id="PDOC01000011">
    <property type="protein sequence ID" value="PIL43719.1"/>
    <property type="molecule type" value="Genomic_DNA"/>
</dbReference>
<evidence type="ECO:0000256" key="3">
    <source>
        <dbReference type="ARBA" id="ARBA00006171"/>
    </source>
</evidence>
<dbReference type="InterPro" id="IPR023214">
    <property type="entry name" value="HAD_sf"/>
</dbReference>
<dbReference type="GO" id="GO:0006281">
    <property type="term" value="P:DNA repair"/>
    <property type="evidence" value="ECO:0007669"/>
    <property type="project" value="TreeGrafter"/>
</dbReference>
<dbReference type="PANTHER" id="PTHR43434">
    <property type="entry name" value="PHOSPHOGLYCOLATE PHOSPHATASE"/>
    <property type="match status" value="1"/>
</dbReference>
<dbReference type="InterPro" id="IPR036412">
    <property type="entry name" value="HAD-like_sf"/>
</dbReference>
<evidence type="ECO:0000256" key="4">
    <source>
        <dbReference type="ARBA" id="ARBA00013078"/>
    </source>
</evidence>
<accession>A0A2G8TCM4</accession>
<dbReference type="Gene3D" id="1.10.150.240">
    <property type="entry name" value="Putative phosphatase, domain 2"/>
    <property type="match status" value="1"/>
</dbReference>
<dbReference type="Proteomes" id="UP000230390">
    <property type="component" value="Unassembled WGS sequence"/>
</dbReference>
<dbReference type="Pfam" id="PF00702">
    <property type="entry name" value="Hydrolase"/>
    <property type="match status" value="1"/>
</dbReference>
<protein>
    <recommendedName>
        <fullName evidence="4">phosphoglycolate phosphatase</fullName>
        <ecNumber evidence="4">3.1.3.18</ecNumber>
    </recommendedName>
</protein>
<dbReference type="SUPFAM" id="SSF56784">
    <property type="entry name" value="HAD-like"/>
    <property type="match status" value="1"/>
</dbReference>